<accession>A0A9P5YTH1</accession>
<dbReference type="Proteomes" id="UP000807469">
    <property type="component" value="Unassembled WGS sequence"/>
</dbReference>
<feature type="region of interest" description="Disordered" evidence="1">
    <location>
        <begin position="1"/>
        <end position="1032"/>
    </location>
</feature>
<feature type="compositionally biased region" description="Polar residues" evidence="1">
    <location>
        <begin position="211"/>
        <end position="228"/>
    </location>
</feature>
<evidence type="ECO:0000256" key="1">
    <source>
        <dbReference type="SAM" id="MobiDB-lite"/>
    </source>
</evidence>
<feature type="compositionally biased region" description="Basic and acidic residues" evidence="1">
    <location>
        <begin position="232"/>
        <end position="243"/>
    </location>
</feature>
<feature type="region of interest" description="Disordered" evidence="1">
    <location>
        <begin position="1112"/>
        <end position="1141"/>
    </location>
</feature>
<feature type="compositionally biased region" description="Basic and acidic residues" evidence="1">
    <location>
        <begin position="268"/>
        <end position="291"/>
    </location>
</feature>
<dbReference type="AlphaFoldDB" id="A0A9P5YTH1"/>
<feature type="compositionally biased region" description="Basic and acidic residues" evidence="1">
    <location>
        <begin position="1021"/>
        <end position="1032"/>
    </location>
</feature>
<feature type="compositionally biased region" description="Basic and acidic residues" evidence="1">
    <location>
        <begin position="325"/>
        <end position="397"/>
    </location>
</feature>
<feature type="compositionally biased region" description="Basic and acidic residues" evidence="1">
    <location>
        <begin position="860"/>
        <end position="870"/>
    </location>
</feature>
<feature type="compositionally biased region" description="Basic and acidic residues" evidence="1">
    <location>
        <begin position="659"/>
        <end position="676"/>
    </location>
</feature>
<feature type="compositionally biased region" description="Low complexity" evidence="1">
    <location>
        <begin position="530"/>
        <end position="540"/>
    </location>
</feature>
<feature type="compositionally biased region" description="Polar residues" evidence="1">
    <location>
        <begin position="680"/>
        <end position="694"/>
    </location>
</feature>
<feature type="compositionally biased region" description="Basic and acidic residues" evidence="1">
    <location>
        <begin position="405"/>
        <end position="415"/>
    </location>
</feature>
<feature type="compositionally biased region" description="Basic and acidic residues" evidence="1">
    <location>
        <begin position="118"/>
        <end position="131"/>
    </location>
</feature>
<evidence type="ECO:0000313" key="3">
    <source>
        <dbReference type="Proteomes" id="UP000807469"/>
    </source>
</evidence>
<reference evidence="2" key="1">
    <citation type="submission" date="2020-11" db="EMBL/GenBank/DDBJ databases">
        <authorList>
            <consortium name="DOE Joint Genome Institute"/>
            <person name="Ahrendt S."/>
            <person name="Riley R."/>
            <person name="Andreopoulos W."/>
            <person name="Labutti K."/>
            <person name="Pangilinan J."/>
            <person name="Ruiz-Duenas F.J."/>
            <person name="Barrasa J.M."/>
            <person name="Sanchez-Garcia M."/>
            <person name="Camarero S."/>
            <person name="Miyauchi S."/>
            <person name="Serrano A."/>
            <person name="Linde D."/>
            <person name="Babiker R."/>
            <person name="Drula E."/>
            <person name="Ayuso-Fernandez I."/>
            <person name="Pacheco R."/>
            <person name="Padilla G."/>
            <person name="Ferreira P."/>
            <person name="Barriuso J."/>
            <person name="Kellner H."/>
            <person name="Castanera R."/>
            <person name="Alfaro M."/>
            <person name="Ramirez L."/>
            <person name="Pisabarro A.G."/>
            <person name="Kuo A."/>
            <person name="Tritt A."/>
            <person name="Lipzen A."/>
            <person name="He G."/>
            <person name="Yan M."/>
            <person name="Ng V."/>
            <person name="Cullen D."/>
            <person name="Martin F."/>
            <person name="Rosso M.-N."/>
            <person name="Henrissat B."/>
            <person name="Hibbett D."/>
            <person name="Martinez A.T."/>
            <person name="Grigoriev I.V."/>
        </authorList>
    </citation>
    <scope>NUCLEOTIDE SEQUENCE</scope>
    <source>
        <strain evidence="2">CIRM-BRFM 674</strain>
    </source>
</reference>
<feature type="compositionally biased region" description="Basic and acidic residues" evidence="1">
    <location>
        <begin position="710"/>
        <end position="724"/>
    </location>
</feature>
<protein>
    <submittedName>
        <fullName evidence="2">Uncharacterized protein</fullName>
    </submittedName>
</protein>
<dbReference type="EMBL" id="MU155360">
    <property type="protein sequence ID" value="KAF9474823.1"/>
    <property type="molecule type" value="Genomic_DNA"/>
</dbReference>
<feature type="compositionally biased region" description="Basic and acidic residues" evidence="1">
    <location>
        <begin position="568"/>
        <end position="577"/>
    </location>
</feature>
<feature type="compositionally biased region" description="Acidic residues" evidence="1">
    <location>
        <begin position="1177"/>
        <end position="1186"/>
    </location>
</feature>
<sequence length="1211" mass="133122">MPLHKFVAEATKANEVKGKSAWGPIKPASPSGAKSPLAEEQPKGPVNKWATPLQIPPSGRAKPSPSTTAPSTRSQSPWATLESSQQSWSADETYDKQKASSAPVSGNNSNKNAQPPSRRGESSTETRKDNEYDTVDFTTPQRDKNSAWDIASPEPVDKKFTDKGKKKAMDFGAADEFAEPSANDEGKDEKTMDAGNADSWSAAPLDWSENPAGQSDKNDNSQWGQLTTPDVKPMDVDVRKVADEQEPASSTAEEKDPRGWSTSGQPESPDKSRRDPRSTRDGESDSRDTSRSRKSTASPVVRYGQRVPGRSDGAWDHSGFATLEPPRKKFDKSRESPRGKYDKSRESYDRFGDRHDDRPKERYDKPRDRYEDKPKDRYNDRSKDKFGDKSKDRFDKPRNKHDKSKGKFDKDKGEKSSTSASSELPQFPPFDWSTLEGQAESWARTPPPASENVNVKDEETIESLDLGERLNVDDWSSKPAGGSKDVAMDVDAPKPGWGEWGPKKKGKGKSYKPVETLETIFGEWGPPPSATSKDASKSSAMDVDAPMDWGEWCPPPSDVKSVQSTVFKEAESSKVDYGEWGPPPPSPKKGSKSTAMDIDEPERDWGEWGPPPPPSHLKKKVQTKVFKPGSSESTPQASEADFGEWGPPPEPKLPKGKLFRTDKPRSNRKDSNKDSWKTPGDSTQESRASDTSWGQWGPAPPSPKKGWKGKQSDTFKSSAKDDTSQKSVGDWGPAPSGPKNSWKDKQSDGFKASKNDPRQTAWGEWGPVSTDSKEVSSETITVKVEPGIACGPTPTDSKEVSTGHQSDAVATKDEPQDSWGACGPPLSESMKGSTAPKAGSNDVNMEIAWGDWGPPPPSTSREEPEAKAPEVDDYTDWGHAPHKTKKFAAKKAEDQNRSRGGPDPGDFEEEKAVPEDDVNVGKLEDWLLPSVSETAVAAVPVKEESSAGDWGAWSTSAPTDSKASQAGLNDWGPAPTESHQNDNYGSKPEDWGMAPEASGSSESKPVFGSRPEDWGLPPEDSGAKHEIGSRVEDWGVTAADMSAWGTPEEFANLTKESTGWVELDPEIYEERGTHKCPTHNWYCKMSMCYDMRRWNKEVQEMQDQGIFVEKDAQPSWRREPGGPPTRHRGAKRGPRVRKKKETRIGRMFGFADIKKEEQEEARREREALKTENAIEVETGENVDVDDGWQAPIGGTAEDWGLPPTSSVNAWA</sequence>
<feature type="compositionally biased region" description="Basic and acidic residues" evidence="1">
    <location>
        <begin position="466"/>
        <end position="476"/>
    </location>
</feature>
<feature type="region of interest" description="Disordered" evidence="1">
    <location>
        <begin position="1156"/>
        <end position="1211"/>
    </location>
</feature>
<feature type="compositionally biased region" description="Polar residues" evidence="1">
    <location>
        <begin position="81"/>
        <end position="90"/>
    </location>
</feature>
<feature type="compositionally biased region" description="Basic and acidic residues" evidence="1">
    <location>
        <begin position="1156"/>
        <end position="1169"/>
    </location>
</feature>
<feature type="compositionally biased region" description="Basic residues" evidence="1">
    <location>
        <begin position="880"/>
        <end position="889"/>
    </location>
</feature>
<keyword evidence="3" id="KW-1185">Reference proteome</keyword>
<name>A0A9P5YTH1_9AGAR</name>
<feature type="compositionally biased region" description="Low complexity" evidence="1">
    <location>
        <begin position="63"/>
        <end position="77"/>
    </location>
</feature>
<feature type="compositionally biased region" description="Basic and acidic residues" evidence="1">
    <location>
        <begin position="155"/>
        <end position="169"/>
    </location>
</feature>
<feature type="compositionally biased region" description="Polar residues" evidence="1">
    <location>
        <begin position="99"/>
        <end position="115"/>
    </location>
</feature>
<proteinExistence type="predicted"/>
<feature type="compositionally biased region" description="Polar residues" evidence="1">
    <location>
        <begin position="953"/>
        <end position="967"/>
    </location>
</feature>
<gene>
    <name evidence="2" type="ORF">BDN70DRAFT_295694</name>
</gene>
<feature type="compositionally biased region" description="Basic and acidic residues" evidence="1">
    <location>
        <begin position="741"/>
        <end position="757"/>
    </location>
</feature>
<organism evidence="2 3">
    <name type="scientific">Pholiota conissans</name>
    <dbReference type="NCBI Taxonomy" id="109636"/>
    <lineage>
        <taxon>Eukaryota</taxon>
        <taxon>Fungi</taxon>
        <taxon>Dikarya</taxon>
        <taxon>Basidiomycota</taxon>
        <taxon>Agaricomycotina</taxon>
        <taxon>Agaricomycetes</taxon>
        <taxon>Agaricomycetidae</taxon>
        <taxon>Agaricales</taxon>
        <taxon>Agaricineae</taxon>
        <taxon>Strophariaceae</taxon>
        <taxon>Pholiota</taxon>
    </lineage>
</organism>
<comment type="caution">
    <text evidence="2">The sequence shown here is derived from an EMBL/GenBank/DDBJ whole genome shotgun (WGS) entry which is preliminary data.</text>
</comment>
<feature type="compositionally biased region" description="Basic residues" evidence="1">
    <location>
        <begin position="1125"/>
        <end position="1141"/>
    </location>
</feature>
<evidence type="ECO:0000313" key="2">
    <source>
        <dbReference type="EMBL" id="KAF9474823.1"/>
    </source>
</evidence>